<reference evidence="1 2" key="1">
    <citation type="submission" date="2010-07" db="EMBL/GenBank/DDBJ databases">
        <authorList>
            <person name="Muzny D."/>
            <person name="Qin X."/>
            <person name="Deng J."/>
            <person name="Jiang H."/>
            <person name="Liu Y."/>
            <person name="Qu J."/>
            <person name="Song X.-Z."/>
            <person name="Zhang L."/>
            <person name="Thornton R."/>
            <person name="Coyle M."/>
            <person name="Francisco L."/>
            <person name="Jackson L."/>
            <person name="Javaid M."/>
            <person name="Korchina V."/>
            <person name="Kovar C."/>
            <person name="Mata R."/>
            <person name="Mathew T."/>
            <person name="Ngo R."/>
            <person name="Nguyen L."/>
            <person name="Nguyen N."/>
            <person name="Okwuonu G."/>
            <person name="Ongeri F."/>
            <person name="Pham C."/>
            <person name="Simmons D."/>
            <person name="Wilczek-Boney K."/>
            <person name="Hale W."/>
            <person name="Jakkamsetti A."/>
            <person name="Pham P."/>
            <person name="Ruth R."/>
            <person name="San Lucas F."/>
            <person name="Warren J."/>
            <person name="Zhang J."/>
            <person name="Zhao Z."/>
            <person name="Zhou C."/>
            <person name="Zhu D."/>
            <person name="Lee S."/>
            <person name="Bess C."/>
            <person name="Blankenburg K."/>
            <person name="Forbes L."/>
            <person name="Fu Q."/>
            <person name="Gubbala S."/>
            <person name="Hirani K."/>
            <person name="Jayaseelan J.C."/>
            <person name="Lara F."/>
            <person name="Munidasa M."/>
            <person name="Palculict T."/>
            <person name="Patil S."/>
            <person name="Pu L.-L."/>
            <person name="Saada N."/>
            <person name="Tang L."/>
            <person name="Weissenberger G."/>
            <person name="Zhu Y."/>
            <person name="Hemphill L."/>
            <person name="Shang Y."/>
            <person name="Youmans B."/>
            <person name="Ayvaz T."/>
            <person name="Ross M."/>
            <person name="Santibanez J."/>
            <person name="Aqrawi P."/>
            <person name="Gross S."/>
            <person name="Joshi V."/>
            <person name="Fowler G."/>
            <person name="Nazareth L."/>
            <person name="Reid J."/>
            <person name="Worley K."/>
            <person name="Petrosino J."/>
            <person name="Highlander S."/>
            <person name="Gibbs R."/>
        </authorList>
    </citation>
    <scope>NUCLEOTIDE SEQUENCE [LARGE SCALE GENOMIC DNA]</scope>
    <source>
        <strain evidence="1 2">ATCC 13091</strain>
    </source>
</reference>
<sequence>MRNFPLSSVKIIMIIYYIILHRNEKSGKAKNPPPSFPRKRESRILMPQEFIKDGRGLKVWIPACAGMTV</sequence>
<dbReference type="AlphaFoldDB" id="E0N683"/>
<name>E0N683_NEIM3</name>
<protein>
    <submittedName>
        <fullName evidence="1">Uncharacterized protein</fullName>
    </submittedName>
</protein>
<dbReference type="HOGENOM" id="CLU_2771613_0_0_4"/>
<comment type="caution">
    <text evidence="1">The sequence shown here is derived from an EMBL/GenBank/DDBJ whole genome shotgun (WGS) entry which is preliminary data.</text>
</comment>
<organism evidence="1 2">
    <name type="scientific">Neisseria meningitidis serogroup B (strain ATCC 13091 / M2091)</name>
    <dbReference type="NCBI Taxonomy" id="862513"/>
    <lineage>
        <taxon>Bacteria</taxon>
        <taxon>Pseudomonadati</taxon>
        <taxon>Pseudomonadota</taxon>
        <taxon>Betaproteobacteria</taxon>
        <taxon>Neisseriales</taxon>
        <taxon>Neisseriaceae</taxon>
        <taxon>Neisseria</taxon>
    </lineage>
</organism>
<dbReference type="Proteomes" id="UP000005526">
    <property type="component" value="Unassembled WGS sequence"/>
</dbReference>
<evidence type="ECO:0000313" key="1">
    <source>
        <dbReference type="EMBL" id="EFM05391.1"/>
    </source>
</evidence>
<dbReference type="EMBL" id="AEEF01000001">
    <property type="protein sequence ID" value="EFM05391.1"/>
    <property type="molecule type" value="Genomic_DNA"/>
</dbReference>
<proteinExistence type="predicted"/>
<accession>E0N683</accession>
<gene>
    <name evidence="1" type="ORF">HMPREF0602_0013</name>
</gene>
<evidence type="ECO:0000313" key="2">
    <source>
        <dbReference type="Proteomes" id="UP000005526"/>
    </source>
</evidence>